<evidence type="ECO:0000313" key="2">
    <source>
        <dbReference type="Proteomes" id="UP000249282"/>
    </source>
</evidence>
<organism evidence="1 2">
    <name type="scientific">Acinetobacter johnsonii</name>
    <dbReference type="NCBI Taxonomy" id="40214"/>
    <lineage>
        <taxon>Bacteria</taxon>
        <taxon>Pseudomonadati</taxon>
        <taxon>Pseudomonadota</taxon>
        <taxon>Gammaproteobacteria</taxon>
        <taxon>Moraxellales</taxon>
        <taxon>Moraxellaceae</taxon>
        <taxon>Acinetobacter</taxon>
    </lineage>
</organism>
<name>A0A2W5T0V2_ACIJO</name>
<sequence>MSSGAKQLVQIAKETVIGTVPSPFARQTLAFTDISLNQSVEKTESASITDSRLQQSSMITSAEYSGELGAEAQYGAYDDLMAAAAFNAWATNVLTFGGTTRQTFSVLLGYTDIANYHTFSGLHVNTFGIDIPEAGLIGLTFGFMGTKRTTAAVAPVGTITPASANPRMSNISVGDLLVDGVSVKGTACITAFSFNWDNSMQVQKCLGAGLEVGAILEMSAKGTGSFTMAWSTKAAELYEKQFINGNISLSIPITDTAGNKYVLNIPKVELTAPLATGGKDDILNTSFEYTVVDQAPTLTRTPKV</sequence>
<evidence type="ECO:0000313" key="1">
    <source>
        <dbReference type="EMBL" id="PZQ88847.1"/>
    </source>
</evidence>
<comment type="caution">
    <text evidence="1">The sequence shown here is derived from an EMBL/GenBank/DDBJ whole genome shotgun (WGS) entry which is preliminary data.</text>
</comment>
<dbReference type="InterPro" id="IPR044000">
    <property type="entry name" value="Phage_tube_2"/>
</dbReference>
<gene>
    <name evidence="1" type="ORF">DI542_10065</name>
</gene>
<reference evidence="1 2" key="1">
    <citation type="submission" date="2017-11" db="EMBL/GenBank/DDBJ databases">
        <title>Infants hospitalized years apart are colonized by the same room-sourced microbial strains.</title>
        <authorList>
            <person name="Brooks B."/>
            <person name="Olm M.R."/>
            <person name="Firek B.A."/>
            <person name="Baker R."/>
            <person name="Thomas B.C."/>
            <person name="Morowitz M.J."/>
            <person name="Banfield J.F."/>
        </authorList>
    </citation>
    <scope>NUCLEOTIDE SEQUENCE [LARGE SCALE GENOMIC DNA]</scope>
    <source>
        <strain evidence="1">S2_003_000_R3_20</strain>
    </source>
</reference>
<dbReference type="Proteomes" id="UP000249282">
    <property type="component" value="Unassembled WGS sequence"/>
</dbReference>
<dbReference type="EMBL" id="QFQJ01000051">
    <property type="protein sequence ID" value="PZQ88847.1"/>
    <property type="molecule type" value="Genomic_DNA"/>
</dbReference>
<dbReference type="AlphaFoldDB" id="A0A2W5T0V2"/>
<protein>
    <recommendedName>
        <fullName evidence="3">Phage tail protein</fullName>
    </recommendedName>
</protein>
<evidence type="ECO:0008006" key="3">
    <source>
        <dbReference type="Google" id="ProtNLM"/>
    </source>
</evidence>
<proteinExistence type="predicted"/>
<accession>A0A2W5T0V2</accession>
<dbReference type="Pfam" id="PF18906">
    <property type="entry name" value="Phage_tube_2"/>
    <property type="match status" value="1"/>
</dbReference>